<dbReference type="GO" id="GO:0005739">
    <property type="term" value="C:mitochondrion"/>
    <property type="evidence" value="ECO:0007669"/>
    <property type="project" value="TreeGrafter"/>
</dbReference>
<evidence type="ECO:0000256" key="2">
    <source>
        <dbReference type="ARBA" id="ARBA00005005"/>
    </source>
</evidence>
<keyword evidence="9" id="KW-0443">Lipid metabolism</keyword>
<dbReference type="InterPro" id="IPR042572">
    <property type="entry name" value="Carn_acyl_trans_N"/>
</dbReference>
<keyword evidence="7" id="KW-0276">Fatty acid metabolism</keyword>
<evidence type="ECO:0000256" key="3">
    <source>
        <dbReference type="ARBA" id="ARBA00005232"/>
    </source>
</evidence>
<dbReference type="OrthoDB" id="240216at2759"/>
<evidence type="ECO:0000256" key="7">
    <source>
        <dbReference type="ARBA" id="ARBA00022832"/>
    </source>
</evidence>
<evidence type="ECO:0000256" key="8">
    <source>
        <dbReference type="ARBA" id="ARBA00022989"/>
    </source>
</evidence>
<evidence type="ECO:0000256" key="14">
    <source>
        <dbReference type="SAM" id="Phobius"/>
    </source>
</evidence>
<evidence type="ECO:0000256" key="11">
    <source>
        <dbReference type="ARBA" id="ARBA00023315"/>
    </source>
</evidence>
<keyword evidence="11" id="KW-0012">Acyltransferase</keyword>
<dbReference type="PANTHER" id="PTHR22589">
    <property type="entry name" value="CARNITINE O-ACYLTRANSFERASE"/>
    <property type="match status" value="1"/>
</dbReference>
<evidence type="ECO:0000256" key="12">
    <source>
        <dbReference type="ARBA" id="ARBA00048999"/>
    </source>
</evidence>
<sequence length="677" mass="77355">MFFAVARFKNSVRAGVYPAPLSSWVLTFAVTCGLSAVGVDFFGFIHFLMSLSPLNLHLFGLPLAWLVSCSIVATLWWICVILFFRYGLKLLLMYKGWIFEVRGTKTSLTTKLWMMCLRPLANVTKPMLYSYQQSLPRLPLPSLEGTLERFLRSVKPLETAEEFAETTRLAEEFRLGLGKKLQRYVWLKSWWSTNYVSNWWEEYVYLRGRSPLMVNSNFYCIDMLMEPLTNVQAARAASMIYGALLFRRLLDRQELEPIMIYSMVPLCSSQYERLFNTTRVPGVESDTIVHRADADHIAVLHKGRIFKVLVYHRGRLLKPCEIEMQPQKILDNPVDPADGEAKLPALTAGVNRISLNAVESAAFVVTLDDKEFYYDPKDHTKLDKYAHQLLTESGCDKWFDKTFNLVVAKNARIGFNAEHSWYKEDGHCDGEPAFDPPEPVKLKWQLPPECIGNIEFSYKRDPSAASSLGYVVQQQQRRDPEADRHPVCCIAVNWDSTGKFSLTYEASMTRMYREGRTETVRSCSIESCAFVLAMKNPESTPSERYKLLKDACDRHQLSYQAAMVGEGVDRHLFCLYVVSRYLDADSPFLKRVLSQPWRLSTSQTPHGQTSKLDLRKNPHWISAGGGFRPVTDDGYGVSYIVAGEDVIFFHISSKRSCNLTDSTRFADSAQPHLGYIW</sequence>
<evidence type="ECO:0000256" key="10">
    <source>
        <dbReference type="ARBA" id="ARBA00023136"/>
    </source>
</evidence>
<dbReference type="SUPFAM" id="SSF52777">
    <property type="entry name" value="CoA-dependent acyltransferases"/>
    <property type="match status" value="2"/>
</dbReference>
<evidence type="ECO:0000256" key="6">
    <source>
        <dbReference type="ARBA" id="ARBA00022692"/>
    </source>
</evidence>
<evidence type="ECO:0000313" key="17">
    <source>
        <dbReference type="Proteomes" id="UP000678499"/>
    </source>
</evidence>
<dbReference type="PANTHER" id="PTHR22589:SF31">
    <property type="entry name" value="CARNITINE O-PALMITOYLTRANSFERASE"/>
    <property type="match status" value="1"/>
</dbReference>
<evidence type="ECO:0000256" key="5">
    <source>
        <dbReference type="ARBA" id="ARBA00022679"/>
    </source>
</evidence>
<feature type="active site" description="Proton acceptor" evidence="13">
    <location>
        <position position="419"/>
    </location>
</feature>
<comment type="subcellular location">
    <subcellularLocation>
        <location evidence="1">Membrane</location>
        <topology evidence="1">Multi-pass membrane protein</topology>
    </subcellularLocation>
</comment>
<dbReference type="InterPro" id="IPR042231">
    <property type="entry name" value="Cho/carn_acyl_trans_2"/>
</dbReference>
<dbReference type="InterPro" id="IPR039551">
    <property type="entry name" value="Cho/carn_acyl_trans"/>
</dbReference>
<dbReference type="Proteomes" id="UP000678499">
    <property type="component" value="Unassembled WGS sequence"/>
</dbReference>
<keyword evidence="6 14" id="KW-0812">Transmembrane</keyword>
<comment type="catalytic activity">
    <reaction evidence="12">
        <text>4,8-dimethylnonanoyl-CoA + (R)-carnitine = O-4,8-dimethylnonanoyl-(R)-carnitine + CoA</text>
        <dbReference type="Rhea" id="RHEA:44860"/>
        <dbReference type="ChEBI" id="CHEBI:16347"/>
        <dbReference type="ChEBI" id="CHEBI:57287"/>
        <dbReference type="ChEBI" id="CHEBI:77061"/>
        <dbReference type="ChEBI" id="CHEBI:84654"/>
    </reaction>
</comment>
<proteinExistence type="inferred from homology"/>
<feature type="transmembrane region" description="Helical" evidence="14">
    <location>
        <begin position="21"/>
        <end position="45"/>
    </location>
</feature>
<dbReference type="EMBL" id="OA882807">
    <property type="protein sequence ID" value="CAD7277004.1"/>
    <property type="molecule type" value="Genomic_DNA"/>
</dbReference>
<dbReference type="Pfam" id="PF00755">
    <property type="entry name" value="Carn_acyltransf"/>
    <property type="match status" value="1"/>
</dbReference>
<evidence type="ECO:0000313" key="16">
    <source>
        <dbReference type="EMBL" id="CAD7277004.1"/>
    </source>
</evidence>
<dbReference type="Gene3D" id="3.30.559.70">
    <property type="entry name" value="Choline/Carnitine o-acyltransferase, domain 2"/>
    <property type="match status" value="1"/>
</dbReference>
<dbReference type="UniPathway" id="UPA00659"/>
<dbReference type="InterPro" id="IPR023213">
    <property type="entry name" value="CAT-like_dom_sf"/>
</dbReference>
<dbReference type="GO" id="GO:0016020">
    <property type="term" value="C:membrane"/>
    <property type="evidence" value="ECO:0007669"/>
    <property type="project" value="UniProtKB-SubCell"/>
</dbReference>
<dbReference type="InterPro" id="IPR000542">
    <property type="entry name" value="Carn_acyl_trans"/>
</dbReference>
<evidence type="ECO:0000256" key="9">
    <source>
        <dbReference type="ARBA" id="ARBA00023098"/>
    </source>
</evidence>
<evidence type="ECO:0000256" key="1">
    <source>
        <dbReference type="ARBA" id="ARBA00004141"/>
    </source>
</evidence>
<keyword evidence="4" id="KW-0813">Transport</keyword>
<protein>
    <recommendedName>
        <fullName evidence="15">Choline/carnitine acyltransferase domain-containing protein</fullName>
    </recommendedName>
</protein>
<reference evidence="16" key="1">
    <citation type="submission" date="2020-11" db="EMBL/GenBank/DDBJ databases">
        <authorList>
            <person name="Tran Van P."/>
        </authorList>
    </citation>
    <scope>NUCLEOTIDE SEQUENCE</scope>
</reference>
<feature type="domain" description="Choline/carnitine acyltransferase" evidence="15">
    <location>
        <begin position="138"/>
        <end position="667"/>
    </location>
</feature>
<dbReference type="EMBL" id="CAJPEX010000770">
    <property type="protein sequence ID" value="CAG0917156.1"/>
    <property type="molecule type" value="Genomic_DNA"/>
</dbReference>
<evidence type="ECO:0000256" key="4">
    <source>
        <dbReference type="ARBA" id="ARBA00022448"/>
    </source>
</evidence>
<evidence type="ECO:0000256" key="13">
    <source>
        <dbReference type="PIRSR" id="PIRSR600542-1"/>
    </source>
</evidence>
<keyword evidence="10 14" id="KW-0472">Membrane</keyword>
<dbReference type="FunFam" id="3.30.559.10:FF:000002">
    <property type="entry name" value="carnitine O-palmitoyltransferase 1, liver isoform"/>
    <property type="match status" value="1"/>
</dbReference>
<name>A0A7R9BM55_9CRUS</name>
<dbReference type="GO" id="GO:0006635">
    <property type="term" value="P:fatty acid beta-oxidation"/>
    <property type="evidence" value="ECO:0007669"/>
    <property type="project" value="UniProtKB-UniPathway"/>
</dbReference>
<feature type="transmembrane region" description="Helical" evidence="14">
    <location>
        <begin position="65"/>
        <end position="88"/>
    </location>
</feature>
<comment type="pathway">
    <text evidence="2">Lipid metabolism; fatty acid beta-oxidation.</text>
</comment>
<dbReference type="GO" id="GO:0009437">
    <property type="term" value="P:carnitine metabolic process"/>
    <property type="evidence" value="ECO:0007669"/>
    <property type="project" value="TreeGrafter"/>
</dbReference>
<keyword evidence="17" id="KW-1185">Reference proteome</keyword>
<gene>
    <name evidence="16" type="ORF">NMOB1V02_LOCUS4746</name>
</gene>
<dbReference type="AlphaFoldDB" id="A0A7R9BM55"/>
<organism evidence="16">
    <name type="scientific">Notodromas monacha</name>
    <dbReference type="NCBI Taxonomy" id="399045"/>
    <lineage>
        <taxon>Eukaryota</taxon>
        <taxon>Metazoa</taxon>
        <taxon>Ecdysozoa</taxon>
        <taxon>Arthropoda</taxon>
        <taxon>Crustacea</taxon>
        <taxon>Oligostraca</taxon>
        <taxon>Ostracoda</taxon>
        <taxon>Podocopa</taxon>
        <taxon>Podocopida</taxon>
        <taxon>Cypridocopina</taxon>
        <taxon>Cypridoidea</taxon>
        <taxon>Cyprididae</taxon>
        <taxon>Notodromas</taxon>
    </lineage>
</organism>
<accession>A0A7R9BM55</accession>
<dbReference type="Gene3D" id="1.10.275.20">
    <property type="entry name" value="Choline/Carnitine o-acyltransferase"/>
    <property type="match status" value="1"/>
</dbReference>
<dbReference type="Gene3D" id="3.30.559.10">
    <property type="entry name" value="Chloramphenicol acetyltransferase-like domain"/>
    <property type="match status" value="1"/>
</dbReference>
<evidence type="ECO:0000259" key="15">
    <source>
        <dbReference type="Pfam" id="PF00755"/>
    </source>
</evidence>
<dbReference type="GO" id="GO:0004095">
    <property type="term" value="F:carnitine O-palmitoyltransferase activity"/>
    <property type="evidence" value="ECO:0007669"/>
    <property type="project" value="TreeGrafter"/>
</dbReference>
<comment type="similarity">
    <text evidence="3">Belongs to the carnitine/choline acetyltransferase family.</text>
</comment>
<keyword evidence="8 14" id="KW-1133">Transmembrane helix</keyword>
<keyword evidence="5" id="KW-0808">Transferase</keyword>